<evidence type="ECO:0000256" key="6">
    <source>
        <dbReference type="ARBA" id="ARBA00022777"/>
    </source>
</evidence>
<keyword evidence="8" id="KW-0902">Two-component regulatory system</keyword>
<keyword evidence="9" id="KW-0812">Transmembrane</keyword>
<evidence type="ECO:0000256" key="4">
    <source>
        <dbReference type="ARBA" id="ARBA00022679"/>
    </source>
</evidence>
<sequence length="383" mass="41027">MPLVSGEMVRVAGRLVVGVAVGGVSAVGEVVFLILALLGMAVGGRPWVYGVARGLAEFERGRILRFFGQAFTGEFSGERALRYLGVRWLVGGLGLGVLLLMLFGAVNAVLMLVQLARGGSIIEFDAPEGVSWYDPVTYVLFGGLLAFVTIQGMLGVVELDRRLARHFLGPTVQERLQRRVSELTVSRAEVVEAIDAERRRIERDLHDGVQQRIVALGMLLGRARRTDDSGRAAELVRQAHDEAGRALTDLREVTWRVYPIALDTDGLRVALESLAEMAVIPVHLRYTLTERYPSAVEVPAYFVASEAVTNAVKHSGASRIDLAVERVGSAIVVRVTDDGVGGADPRGGGLSGLARRVAAVDGVFTVDSPPAGPTVITARLPCA</sequence>
<keyword evidence="9" id="KW-0472">Membrane</keyword>
<dbReference type="InterPro" id="IPR011712">
    <property type="entry name" value="Sig_transdc_His_kin_sub3_dim/P"/>
</dbReference>
<evidence type="ECO:0000256" key="1">
    <source>
        <dbReference type="ARBA" id="ARBA00000085"/>
    </source>
</evidence>
<evidence type="ECO:0000313" key="11">
    <source>
        <dbReference type="EMBL" id="GGS36336.1"/>
    </source>
</evidence>
<dbReference type="PANTHER" id="PTHR24421">
    <property type="entry name" value="NITRATE/NITRITE SENSOR PROTEIN NARX-RELATED"/>
    <property type="match status" value="1"/>
</dbReference>
<organism evidence="11 12">
    <name type="scientific">Actinokineospora fastidiosa</name>
    <dbReference type="NCBI Taxonomy" id="1816"/>
    <lineage>
        <taxon>Bacteria</taxon>
        <taxon>Bacillati</taxon>
        <taxon>Actinomycetota</taxon>
        <taxon>Actinomycetes</taxon>
        <taxon>Pseudonocardiales</taxon>
        <taxon>Pseudonocardiaceae</taxon>
        <taxon>Actinokineospora</taxon>
    </lineage>
</organism>
<evidence type="ECO:0000259" key="10">
    <source>
        <dbReference type="SMART" id="SM00387"/>
    </source>
</evidence>
<dbReference type="GO" id="GO:0016020">
    <property type="term" value="C:membrane"/>
    <property type="evidence" value="ECO:0007669"/>
    <property type="project" value="InterPro"/>
</dbReference>
<dbReference type="Gene3D" id="1.20.5.1930">
    <property type="match status" value="1"/>
</dbReference>
<feature type="transmembrane region" description="Helical" evidence="9">
    <location>
        <begin position="88"/>
        <end position="116"/>
    </location>
</feature>
<keyword evidence="3" id="KW-0597">Phosphoprotein</keyword>
<dbReference type="Pfam" id="PF02518">
    <property type="entry name" value="HATPase_c"/>
    <property type="match status" value="1"/>
</dbReference>
<comment type="caution">
    <text evidence="11">The sequence shown here is derived from an EMBL/GenBank/DDBJ whole genome shotgun (WGS) entry which is preliminary data.</text>
</comment>
<keyword evidence="6" id="KW-0418">Kinase</keyword>
<evidence type="ECO:0000256" key="2">
    <source>
        <dbReference type="ARBA" id="ARBA00012438"/>
    </source>
</evidence>
<comment type="catalytic activity">
    <reaction evidence="1">
        <text>ATP + protein L-histidine = ADP + protein N-phospho-L-histidine.</text>
        <dbReference type="EC" id="2.7.13.3"/>
    </reaction>
</comment>
<dbReference type="PANTHER" id="PTHR24421:SF10">
    <property type="entry name" value="NITRATE_NITRITE SENSOR PROTEIN NARQ"/>
    <property type="match status" value="1"/>
</dbReference>
<evidence type="ECO:0000256" key="8">
    <source>
        <dbReference type="ARBA" id="ARBA00023012"/>
    </source>
</evidence>
<evidence type="ECO:0000256" key="5">
    <source>
        <dbReference type="ARBA" id="ARBA00022741"/>
    </source>
</evidence>
<dbReference type="GO" id="GO:0046983">
    <property type="term" value="F:protein dimerization activity"/>
    <property type="evidence" value="ECO:0007669"/>
    <property type="project" value="InterPro"/>
</dbReference>
<dbReference type="EMBL" id="BMRB01000002">
    <property type="protein sequence ID" value="GGS36336.1"/>
    <property type="molecule type" value="Genomic_DNA"/>
</dbReference>
<dbReference type="InterPro" id="IPR050482">
    <property type="entry name" value="Sensor_HK_TwoCompSys"/>
</dbReference>
<dbReference type="InterPro" id="IPR036890">
    <property type="entry name" value="HATPase_C_sf"/>
</dbReference>
<keyword evidence="12" id="KW-1185">Reference proteome</keyword>
<protein>
    <recommendedName>
        <fullName evidence="2">histidine kinase</fullName>
        <ecNumber evidence="2">2.7.13.3</ecNumber>
    </recommendedName>
</protein>
<evidence type="ECO:0000313" key="12">
    <source>
        <dbReference type="Proteomes" id="UP000660680"/>
    </source>
</evidence>
<keyword evidence="7" id="KW-0067">ATP-binding</keyword>
<dbReference type="Pfam" id="PF07730">
    <property type="entry name" value="HisKA_3"/>
    <property type="match status" value="1"/>
</dbReference>
<dbReference type="SUPFAM" id="SSF55874">
    <property type="entry name" value="ATPase domain of HSP90 chaperone/DNA topoisomerase II/histidine kinase"/>
    <property type="match status" value="1"/>
</dbReference>
<dbReference type="CDD" id="cd16917">
    <property type="entry name" value="HATPase_UhpB-NarQ-NarX-like"/>
    <property type="match status" value="1"/>
</dbReference>
<keyword evidence="4" id="KW-0808">Transferase</keyword>
<dbReference type="AlphaFoldDB" id="A0A918GGK5"/>
<feature type="transmembrane region" description="Helical" evidence="9">
    <location>
        <begin position="15"/>
        <end position="38"/>
    </location>
</feature>
<reference evidence="11" key="2">
    <citation type="submission" date="2020-09" db="EMBL/GenBank/DDBJ databases">
        <authorList>
            <person name="Sun Q."/>
            <person name="Ohkuma M."/>
        </authorList>
    </citation>
    <scope>NUCLEOTIDE SEQUENCE</scope>
    <source>
        <strain evidence="11">JCM 3276</strain>
    </source>
</reference>
<dbReference type="GO" id="GO:0005524">
    <property type="term" value="F:ATP binding"/>
    <property type="evidence" value="ECO:0007669"/>
    <property type="project" value="UniProtKB-KW"/>
</dbReference>
<feature type="domain" description="Histidine kinase/HSP90-like ATPase" evidence="10">
    <location>
        <begin position="295"/>
        <end position="383"/>
    </location>
</feature>
<evidence type="ECO:0000256" key="7">
    <source>
        <dbReference type="ARBA" id="ARBA00022840"/>
    </source>
</evidence>
<evidence type="ECO:0000256" key="3">
    <source>
        <dbReference type="ARBA" id="ARBA00022553"/>
    </source>
</evidence>
<dbReference type="InterPro" id="IPR003594">
    <property type="entry name" value="HATPase_dom"/>
</dbReference>
<dbReference type="SMART" id="SM00387">
    <property type="entry name" value="HATPase_c"/>
    <property type="match status" value="1"/>
</dbReference>
<reference evidence="11" key="1">
    <citation type="journal article" date="2014" name="Int. J. Syst. Evol. Microbiol.">
        <title>Complete genome sequence of Corynebacterium casei LMG S-19264T (=DSM 44701T), isolated from a smear-ripened cheese.</title>
        <authorList>
            <consortium name="US DOE Joint Genome Institute (JGI-PGF)"/>
            <person name="Walter F."/>
            <person name="Albersmeier A."/>
            <person name="Kalinowski J."/>
            <person name="Ruckert C."/>
        </authorList>
    </citation>
    <scope>NUCLEOTIDE SEQUENCE</scope>
    <source>
        <strain evidence="11">JCM 3276</strain>
    </source>
</reference>
<evidence type="ECO:0000256" key="9">
    <source>
        <dbReference type="SAM" id="Phobius"/>
    </source>
</evidence>
<gene>
    <name evidence="11" type="ORF">GCM10010171_33720</name>
</gene>
<dbReference type="Gene3D" id="3.30.565.10">
    <property type="entry name" value="Histidine kinase-like ATPase, C-terminal domain"/>
    <property type="match status" value="1"/>
</dbReference>
<keyword evidence="9" id="KW-1133">Transmembrane helix</keyword>
<proteinExistence type="predicted"/>
<dbReference type="GO" id="GO:0000155">
    <property type="term" value="F:phosphorelay sensor kinase activity"/>
    <property type="evidence" value="ECO:0007669"/>
    <property type="project" value="InterPro"/>
</dbReference>
<name>A0A918GGK5_9PSEU</name>
<dbReference type="Proteomes" id="UP000660680">
    <property type="component" value="Unassembled WGS sequence"/>
</dbReference>
<accession>A0A918GGK5</accession>
<keyword evidence="5" id="KW-0547">Nucleotide-binding</keyword>
<dbReference type="EC" id="2.7.13.3" evidence="2"/>
<feature type="transmembrane region" description="Helical" evidence="9">
    <location>
        <begin position="136"/>
        <end position="157"/>
    </location>
</feature>